<gene>
    <name evidence="1" type="ORF">Mrose_00828</name>
</gene>
<dbReference type="EMBL" id="QWLA01000010">
    <property type="protein sequence ID" value="RIH88419.1"/>
    <property type="molecule type" value="Genomic_DNA"/>
</dbReference>
<dbReference type="AlphaFoldDB" id="A0A399EZG0"/>
<organism evidence="1 2">
    <name type="scientific">Calidithermus roseus</name>
    <dbReference type="NCBI Taxonomy" id="1644118"/>
    <lineage>
        <taxon>Bacteria</taxon>
        <taxon>Thermotogati</taxon>
        <taxon>Deinococcota</taxon>
        <taxon>Deinococci</taxon>
        <taxon>Thermales</taxon>
        <taxon>Thermaceae</taxon>
        <taxon>Calidithermus</taxon>
    </lineage>
</organism>
<sequence>MDQPYRLDQGIYIESANVLLPWLCVSGTARMHLGLENYRTDKRTLVWEGHRILGGIPVGLHCKFVRLEHEGEGEPRRLRYAQFFPDIKQLGVDAQQAFALIKQHLSRQLGTPPVSSNGGVLYPFAEWEWDKFVVTLKLTGREPNQVCMGELWKKPIPRGVLEFTRMDSPE</sequence>
<accession>A0A399EZG0</accession>
<protein>
    <submittedName>
        <fullName evidence="1">Uncharacterized protein</fullName>
    </submittedName>
</protein>
<dbReference type="OrthoDB" id="34225at2"/>
<reference evidence="1 2" key="1">
    <citation type="submission" date="2018-08" db="EMBL/GenBank/DDBJ databases">
        <title>Meiothermus roseus NBRC 110900 genome sequencing project.</title>
        <authorList>
            <person name="Da Costa M.S."/>
            <person name="Albuquerque L."/>
            <person name="Raposo P."/>
            <person name="Froufe H.J.C."/>
            <person name="Barroso C.S."/>
            <person name="Egas C."/>
        </authorList>
    </citation>
    <scope>NUCLEOTIDE SEQUENCE [LARGE SCALE GENOMIC DNA]</scope>
    <source>
        <strain evidence="1 2">NBRC 110900</strain>
    </source>
</reference>
<name>A0A399EZG0_9DEIN</name>
<keyword evidence="2" id="KW-1185">Reference proteome</keyword>
<evidence type="ECO:0000313" key="2">
    <source>
        <dbReference type="Proteomes" id="UP000265341"/>
    </source>
</evidence>
<evidence type="ECO:0000313" key="1">
    <source>
        <dbReference type="EMBL" id="RIH88419.1"/>
    </source>
</evidence>
<proteinExistence type="predicted"/>
<dbReference type="Proteomes" id="UP000265341">
    <property type="component" value="Unassembled WGS sequence"/>
</dbReference>
<dbReference type="RefSeq" id="WP_119276165.1">
    <property type="nucleotide sequence ID" value="NZ_QWLA01000010.1"/>
</dbReference>
<comment type="caution">
    <text evidence="1">The sequence shown here is derived from an EMBL/GenBank/DDBJ whole genome shotgun (WGS) entry which is preliminary data.</text>
</comment>